<evidence type="ECO:0000256" key="1">
    <source>
        <dbReference type="SAM" id="MobiDB-lite"/>
    </source>
</evidence>
<proteinExistence type="predicted"/>
<gene>
    <name evidence="2" type="ORF">TTHERM_00450960</name>
</gene>
<dbReference type="KEGG" id="tet:TTHERM_00450960"/>
<dbReference type="OrthoDB" id="292916at2759"/>
<evidence type="ECO:0000313" key="3">
    <source>
        <dbReference type="Proteomes" id="UP000009168"/>
    </source>
</evidence>
<dbReference type="HOGENOM" id="CLU_282070_0_0_1"/>
<feature type="compositionally biased region" description="Polar residues" evidence="1">
    <location>
        <begin position="870"/>
        <end position="887"/>
    </location>
</feature>
<dbReference type="GeneID" id="7823995"/>
<feature type="region of interest" description="Disordered" evidence="1">
    <location>
        <begin position="237"/>
        <end position="268"/>
    </location>
</feature>
<feature type="region of interest" description="Disordered" evidence="1">
    <location>
        <begin position="1"/>
        <end position="44"/>
    </location>
</feature>
<dbReference type="AlphaFoldDB" id="Q238S3"/>
<dbReference type="RefSeq" id="XP_001013392.2">
    <property type="nucleotide sequence ID" value="XM_001013392.2"/>
</dbReference>
<dbReference type="Proteomes" id="UP000009168">
    <property type="component" value="Unassembled WGS sequence"/>
</dbReference>
<dbReference type="EMBL" id="GG662738">
    <property type="protein sequence ID" value="EAR93147.2"/>
    <property type="molecule type" value="Genomic_DNA"/>
</dbReference>
<organism evidence="2 3">
    <name type="scientific">Tetrahymena thermophila (strain SB210)</name>
    <dbReference type="NCBI Taxonomy" id="312017"/>
    <lineage>
        <taxon>Eukaryota</taxon>
        <taxon>Sar</taxon>
        <taxon>Alveolata</taxon>
        <taxon>Ciliophora</taxon>
        <taxon>Intramacronucleata</taxon>
        <taxon>Oligohymenophorea</taxon>
        <taxon>Hymenostomatida</taxon>
        <taxon>Tetrahymenina</taxon>
        <taxon>Tetrahymenidae</taxon>
        <taxon>Tetrahymena</taxon>
    </lineage>
</organism>
<protein>
    <submittedName>
        <fullName evidence="2">Uncharacterized protein</fullName>
    </submittedName>
</protein>
<accession>Q238S3</accession>
<feature type="compositionally biased region" description="Polar residues" evidence="1">
    <location>
        <begin position="1"/>
        <end position="14"/>
    </location>
</feature>
<name>Q238S3_TETTS</name>
<reference evidence="3" key="1">
    <citation type="journal article" date="2006" name="PLoS Biol.">
        <title>Macronuclear genome sequence of the ciliate Tetrahymena thermophila, a model eukaryote.</title>
        <authorList>
            <person name="Eisen J.A."/>
            <person name="Coyne R.S."/>
            <person name="Wu M."/>
            <person name="Wu D."/>
            <person name="Thiagarajan M."/>
            <person name="Wortman J.R."/>
            <person name="Badger J.H."/>
            <person name="Ren Q."/>
            <person name="Amedeo P."/>
            <person name="Jones K.M."/>
            <person name="Tallon L.J."/>
            <person name="Delcher A.L."/>
            <person name="Salzberg S.L."/>
            <person name="Silva J.C."/>
            <person name="Haas B.J."/>
            <person name="Majoros W.H."/>
            <person name="Farzad M."/>
            <person name="Carlton J.M."/>
            <person name="Smith R.K. Jr."/>
            <person name="Garg J."/>
            <person name="Pearlman R.E."/>
            <person name="Karrer K.M."/>
            <person name="Sun L."/>
            <person name="Manning G."/>
            <person name="Elde N.C."/>
            <person name="Turkewitz A.P."/>
            <person name="Asai D.J."/>
            <person name="Wilkes D.E."/>
            <person name="Wang Y."/>
            <person name="Cai H."/>
            <person name="Collins K."/>
            <person name="Stewart B.A."/>
            <person name="Lee S.R."/>
            <person name="Wilamowska K."/>
            <person name="Weinberg Z."/>
            <person name="Ruzzo W.L."/>
            <person name="Wloga D."/>
            <person name="Gaertig J."/>
            <person name="Frankel J."/>
            <person name="Tsao C.-C."/>
            <person name="Gorovsky M.A."/>
            <person name="Keeling P.J."/>
            <person name="Waller R.F."/>
            <person name="Patron N.J."/>
            <person name="Cherry J.M."/>
            <person name="Stover N.A."/>
            <person name="Krieger C.J."/>
            <person name="del Toro C."/>
            <person name="Ryder H.F."/>
            <person name="Williamson S.C."/>
            <person name="Barbeau R.A."/>
            <person name="Hamilton E.P."/>
            <person name="Orias E."/>
        </authorList>
    </citation>
    <scope>NUCLEOTIDE SEQUENCE [LARGE SCALE GENOMIC DNA]</scope>
    <source>
        <strain evidence="3">SB210</strain>
    </source>
</reference>
<feature type="region of interest" description="Disordered" evidence="1">
    <location>
        <begin position="1009"/>
        <end position="1040"/>
    </location>
</feature>
<dbReference type="InParanoid" id="Q238S3"/>
<feature type="compositionally biased region" description="Low complexity" evidence="1">
    <location>
        <begin position="888"/>
        <end position="909"/>
    </location>
</feature>
<keyword evidence="3" id="KW-1185">Reference proteome</keyword>
<feature type="region of interest" description="Disordered" evidence="1">
    <location>
        <begin position="851"/>
        <end position="920"/>
    </location>
</feature>
<evidence type="ECO:0000313" key="2">
    <source>
        <dbReference type="EMBL" id="EAR93147.2"/>
    </source>
</evidence>
<feature type="compositionally biased region" description="Polar residues" evidence="1">
    <location>
        <begin position="23"/>
        <end position="38"/>
    </location>
</feature>
<sequence>MDSKRQQQLQSFNNEPKIESNKPKSQQKISQYDNSYLSRSEDESQYYASQYNERKPFDYIQGDSFISKDEEVIQNPKTVKFVSGLKDHDVEKKLSSLYIVDKDMIQMPVINLPKSNQYGIEENIHFQKEDLTLDKERVWKSLTKEILNPFVSQLKPLVSQQTDIDKLIEQDNHMKFKILSSKNSAKEKMLKVINQSPQHHQSLLQKNQNHRVSNSLDHFFKYIIQDSQQNNLNVKQDINKPRKSNLQVGNENGGRRKKGSILQTATSSSQKKAVKNLSQAIQQVKQQQNVTPFLTLLEEDKLMKQENLKSIQSPRVNQNSQVSPLTQEANLKLKKAAVSNVASPQLPAKTATKQENINNDVFEILDRKYRKKYNMEYKMQLRRKSCYCSQCGQCTQYENKYQNIVNPILIRKKKRFTKVFKVVNFLNIMNRTVKQIPSQQEIENESQGSVNIPSVLEESDSNLKQGSQKLIQGPHRKSIIGPPSLSKIELNNITEESPVRKAKKQMTQVNLKIQTNNKQEEFKKPTHKIRKSFTQHFDDDTYSIDKNKNDFIKDLDSSDYSPTNIRRNDSDESQSILFDRRQHSFAMEINSDHDFSQNNTRHKVVDARNKRGSSYNQHKSTFLNFIEKKIQEAKQKRKEEEIKYVGKTPLTLLLQILSKGKRDSVFTGADEQEKKIQQYIQNKKPHLKQSLYKERINNENQNPELNSELFITEKGYNTYSSSQLSNKNIGDETNNIEIHEQFSSDRKKINSPSNYFKNSIPPLALFKRKLNKKEAFKSIKERNFVISPIQARTFDQMNGTLTSNSTKSQNGFSSTKKQLLESALNPLKLVKKKIEESKEKDPYLQQRIIQIESSENKHHKKVSSHRENKIINTDRSSKNNYYINNGSQTTLRQTNTAQTTDRSSFFSSSNKKQKSDINRGQQLFIRNKLVNSASKNNLNKTDFQNSNDKFQNLQITENNIQLNQSFAPRNLTPSSSLKKLIPRFQQLFEDPSLKAKTNPYLQQLFKSQTQSTKQSEYIQSTNNQQFKSQKYFKSSQTNRQ</sequence>
<feature type="region of interest" description="Disordered" evidence="1">
    <location>
        <begin position="553"/>
        <end position="572"/>
    </location>
</feature>